<keyword evidence="1" id="KW-0175">Coiled coil</keyword>
<accession>A0ABT1MWS8</accession>
<dbReference type="RefSeq" id="WP_255040522.1">
    <property type="nucleotide sequence ID" value="NZ_JANEYT010000003.1"/>
</dbReference>
<gene>
    <name evidence="3" type="ORF">NHN17_02395</name>
</gene>
<keyword evidence="2" id="KW-0812">Transmembrane</keyword>
<evidence type="ECO:0000313" key="3">
    <source>
        <dbReference type="EMBL" id="MCQ1056920.1"/>
    </source>
</evidence>
<feature type="coiled-coil region" evidence="1">
    <location>
        <begin position="16"/>
        <end position="43"/>
    </location>
</feature>
<keyword evidence="2" id="KW-0472">Membrane</keyword>
<dbReference type="EMBL" id="JANEYT010000003">
    <property type="protein sequence ID" value="MCQ1056920.1"/>
    <property type="molecule type" value="Genomic_DNA"/>
</dbReference>
<keyword evidence="4" id="KW-1185">Reference proteome</keyword>
<comment type="caution">
    <text evidence="3">The sequence shown here is derived from an EMBL/GenBank/DDBJ whole genome shotgun (WGS) entry which is preliminary data.</text>
</comment>
<sequence>MSSEAEMKSEATVNELDKLISLAENVSDKLKELDAEVTSIKQRQYWLVGVVYIIICLSLSLLLGIDLLQLDRVFQVATSGFLMIVTIPVMIIYTTSRRRILKLREDIEVESSVLKELLDMIHELENYGRFIESIDPVTIATYRMRLKRLRFSLK</sequence>
<feature type="transmembrane region" description="Helical" evidence="2">
    <location>
        <begin position="45"/>
        <end position="67"/>
    </location>
</feature>
<dbReference type="Proteomes" id="UP001524460">
    <property type="component" value="Unassembled WGS sequence"/>
</dbReference>
<protein>
    <submittedName>
        <fullName evidence="3">Uncharacterized protein</fullName>
    </submittedName>
</protein>
<name>A0ABT1MWS8_9GAMM</name>
<keyword evidence="2" id="KW-1133">Transmembrane helix</keyword>
<proteinExistence type="predicted"/>
<reference evidence="3 4" key="1">
    <citation type="submission" date="2022-07" db="EMBL/GenBank/DDBJ databases">
        <title>Photobacterium pectinilyticum sp. nov., a marine bacterium isolated from surface seawater of Qingdao offshore.</title>
        <authorList>
            <person name="Wang X."/>
        </authorList>
    </citation>
    <scope>NUCLEOTIDE SEQUENCE [LARGE SCALE GENOMIC DNA]</scope>
    <source>
        <strain evidence="3 4">ZSDE20</strain>
    </source>
</reference>
<evidence type="ECO:0000256" key="1">
    <source>
        <dbReference type="SAM" id="Coils"/>
    </source>
</evidence>
<evidence type="ECO:0000256" key="2">
    <source>
        <dbReference type="SAM" id="Phobius"/>
    </source>
</evidence>
<feature type="transmembrane region" description="Helical" evidence="2">
    <location>
        <begin position="73"/>
        <end position="94"/>
    </location>
</feature>
<evidence type="ECO:0000313" key="4">
    <source>
        <dbReference type="Proteomes" id="UP001524460"/>
    </source>
</evidence>
<organism evidence="3 4">
    <name type="scientific">Photobacterium pectinilyticum</name>
    <dbReference type="NCBI Taxonomy" id="2906793"/>
    <lineage>
        <taxon>Bacteria</taxon>
        <taxon>Pseudomonadati</taxon>
        <taxon>Pseudomonadota</taxon>
        <taxon>Gammaproteobacteria</taxon>
        <taxon>Vibrionales</taxon>
        <taxon>Vibrionaceae</taxon>
        <taxon>Photobacterium</taxon>
    </lineage>
</organism>